<comment type="caution">
    <text evidence="1">The sequence shown here is derived from an EMBL/GenBank/DDBJ whole genome shotgun (WGS) entry which is preliminary data.</text>
</comment>
<gene>
    <name evidence="1" type="ORF">HDA45_002070</name>
</gene>
<dbReference type="InterPro" id="IPR052036">
    <property type="entry name" value="Hydrolase/PRTase-associated"/>
</dbReference>
<dbReference type="AlphaFoldDB" id="A0A841AYP2"/>
<protein>
    <submittedName>
        <fullName evidence="1">Erythromycin esterase</fullName>
        <ecNumber evidence="1">3.1.1.-</ecNumber>
    </submittedName>
</protein>
<dbReference type="GO" id="GO:0016787">
    <property type="term" value="F:hydrolase activity"/>
    <property type="evidence" value="ECO:0007669"/>
    <property type="project" value="UniProtKB-KW"/>
</dbReference>
<dbReference type="GO" id="GO:0046677">
    <property type="term" value="P:response to antibiotic"/>
    <property type="evidence" value="ECO:0007669"/>
    <property type="project" value="InterPro"/>
</dbReference>
<evidence type="ECO:0000313" key="2">
    <source>
        <dbReference type="Proteomes" id="UP000580861"/>
    </source>
</evidence>
<dbReference type="EMBL" id="JACHMX010000001">
    <property type="protein sequence ID" value="MBB5851983.1"/>
    <property type="molecule type" value="Genomic_DNA"/>
</dbReference>
<dbReference type="Proteomes" id="UP000580861">
    <property type="component" value="Unassembled WGS sequence"/>
</dbReference>
<reference evidence="1 2" key="1">
    <citation type="submission" date="2020-08" db="EMBL/GenBank/DDBJ databases">
        <title>Sequencing the genomes of 1000 actinobacteria strains.</title>
        <authorList>
            <person name="Klenk H.-P."/>
        </authorList>
    </citation>
    <scope>NUCLEOTIDE SEQUENCE [LARGE SCALE GENOMIC DNA]</scope>
    <source>
        <strain evidence="1 2">DSM 45272</strain>
    </source>
</reference>
<dbReference type="CDD" id="cd14728">
    <property type="entry name" value="Ere-like"/>
    <property type="match status" value="1"/>
</dbReference>
<dbReference type="Pfam" id="PF05139">
    <property type="entry name" value="Erythro_esteras"/>
    <property type="match status" value="1"/>
</dbReference>
<dbReference type="Gene3D" id="3.30.1870.10">
    <property type="entry name" value="EreA-like, domain 2"/>
    <property type="match status" value="1"/>
</dbReference>
<accession>A0A841AYP2</accession>
<dbReference type="PANTHER" id="PTHR31299:SF0">
    <property type="entry name" value="ESTERASE, PUTATIVE (AFU_ORTHOLOGUE AFUA_1G05850)-RELATED"/>
    <property type="match status" value="1"/>
</dbReference>
<sequence>MSDLAKIAELIGDAKIVAIGENNHHLHEFGDLRNRLLRHLVEHHGFRVVGFESGFAEGKIVEDWLEGAPGDVADIGREGFTFSLGESPEAHEMLTWLRERGDVRYYGLDVPSSAGSPVPSLDAVRAYLSTVDEAAVGLVDAAIEATAGYASVSSAESPAKYAALDTVTRDKATAALTRLKSHLASLCPFYGNTAVAEHHAEGALCLDAYLAEVAAMMSGEAPALQSGSRDAYMAETVRLIRRLHGDDTKIVVMLHNGHLQRVPFSPFPGLTSPSAGTHLAAEFGDDYFALALTAVKGKTTGLKPDPAARLGFTVYEQDLDDPAEGSVEAEGPGLVDLRARRGTGGPRSIRHAHMFNPVDVVNAFDALVCFPESTVSGHLRPAPADRVVEVAPRG</sequence>
<name>A0A841AYP2_9PSEU</name>
<evidence type="ECO:0000313" key="1">
    <source>
        <dbReference type="EMBL" id="MBB5851983.1"/>
    </source>
</evidence>
<dbReference type="EC" id="3.1.1.-" evidence="1"/>
<proteinExistence type="predicted"/>
<organism evidence="1 2">
    <name type="scientific">Amycolatopsis umgeniensis</name>
    <dbReference type="NCBI Taxonomy" id="336628"/>
    <lineage>
        <taxon>Bacteria</taxon>
        <taxon>Bacillati</taxon>
        <taxon>Actinomycetota</taxon>
        <taxon>Actinomycetes</taxon>
        <taxon>Pseudonocardiales</taxon>
        <taxon>Pseudonocardiaceae</taxon>
        <taxon>Amycolatopsis</taxon>
    </lineage>
</organism>
<dbReference type="SUPFAM" id="SSF159501">
    <property type="entry name" value="EreA/ChaN-like"/>
    <property type="match status" value="1"/>
</dbReference>
<dbReference type="InterPro" id="IPR007815">
    <property type="entry name" value="Emycin_Estase"/>
</dbReference>
<dbReference type="PANTHER" id="PTHR31299">
    <property type="entry name" value="ESTERASE, PUTATIVE (AFU_ORTHOLOGUE AFUA_1G05850)-RELATED"/>
    <property type="match status" value="1"/>
</dbReference>
<dbReference type="Gene3D" id="1.20.1440.30">
    <property type="entry name" value="Biosynthetic Protein domain"/>
    <property type="match status" value="1"/>
</dbReference>
<keyword evidence="2" id="KW-1185">Reference proteome</keyword>
<dbReference type="RefSeq" id="WP_184894104.1">
    <property type="nucleotide sequence ID" value="NZ_JACHMX010000001.1"/>
</dbReference>
<dbReference type="Gene3D" id="3.40.1660.10">
    <property type="entry name" value="EreA-like (biosynthetic domain)"/>
    <property type="match status" value="1"/>
</dbReference>
<keyword evidence="1" id="KW-0378">Hydrolase</keyword>